<dbReference type="CDD" id="cd20060">
    <property type="entry name" value="FH_FOXO1"/>
    <property type="match status" value="1"/>
</dbReference>
<dbReference type="InterPro" id="IPR036390">
    <property type="entry name" value="WH_DNA-bd_sf"/>
</dbReference>
<dbReference type="SUPFAM" id="SSF46785">
    <property type="entry name" value="Winged helix' DNA-binding domain"/>
    <property type="match status" value="1"/>
</dbReference>
<evidence type="ECO:0000256" key="9">
    <source>
        <dbReference type="ARBA" id="ARBA00023163"/>
    </source>
</evidence>
<dbReference type="GO" id="GO:0005634">
    <property type="term" value="C:nucleus"/>
    <property type="evidence" value="ECO:0007669"/>
    <property type="project" value="UniProtKB-SubCell"/>
</dbReference>
<feature type="region of interest" description="Disordered" evidence="13">
    <location>
        <begin position="515"/>
        <end position="543"/>
    </location>
</feature>
<evidence type="ECO:0000313" key="16">
    <source>
        <dbReference type="RefSeq" id="XP_032832557.1"/>
    </source>
</evidence>
<accession>A0AAJ7UAA8</accession>
<feature type="compositionally biased region" description="Pro residues" evidence="13">
    <location>
        <begin position="456"/>
        <end position="470"/>
    </location>
</feature>
<feature type="region of interest" description="Disordered" evidence="13">
    <location>
        <begin position="453"/>
        <end position="473"/>
    </location>
</feature>
<name>A0AAJ7UAA8_PETMA</name>
<dbReference type="Gene3D" id="1.10.10.10">
    <property type="entry name" value="Winged helix-like DNA-binding domain superfamily/Winged helix DNA-binding domain"/>
    <property type="match status" value="1"/>
</dbReference>
<proteinExistence type="predicted"/>
<dbReference type="FunFam" id="1.10.10.10:FF:000032">
    <property type="entry name" value="Forkhead box protein O4"/>
    <property type="match status" value="1"/>
</dbReference>
<dbReference type="Pfam" id="PF00250">
    <property type="entry name" value="Forkhead"/>
    <property type="match status" value="1"/>
</dbReference>
<feature type="domain" description="Fork-head" evidence="14">
    <location>
        <begin position="86"/>
        <end position="180"/>
    </location>
</feature>
<dbReference type="SMART" id="SM00339">
    <property type="entry name" value="FH"/>
    <property type="match status" value="1"/>
</dbReference>
<keyword evidence="4" id="KW-0963">Cytoplasm</keyword>
<evidence type="ECO:0000256" key="5">
    <source>
        <dbReference type="ARBA" id="ARBA00022553"/>
    </source>
</evidence>
<feature type="region of interest" description="Disordered" evidence="13">
    <location>
        <begin position="161"/>
        <end position="192"/>
    </location>
</feature>
<feature type="region of interest" description="Disordered" evidence="13">
    <location>
        <begin position="214"/>
        <end position="308"/>
    </location>
</feature>
<feature type="region of interest" description="Disordered" evidence="13">
    <location>
        <begin position="339"/>
        <end position="362"/>
    </location>
</feature>
<keyword evidence="15" id="KW-1185">Reference proteome</keyword>
<evidence type="ECO:0000256" key="11">
    <source>
        <dbReference type="ARBA" id="ARBA00039893"/>
    </source>
</evidence>
<evidence type="ECO:0000256" key="3">
    <source>
        <dbReference type="ARBA" id="ARBA00022473"/>
    </source>
</evidence>
<dbReference type="PRINTS" id="PR00053">
    <property type="entry name" value="FORKHEAD"/>
</dbReference>
<dbReference type="InterPro" id="IPR047408">
    <property type="entry name" value="FH_FOXO1"/>
</dbReference>
<keyword evidence="9" id="KW-0804">Transcription</keyword>
<organism evidence="15 16">
    <name type="scientific">Petromyzon marinus</name>
    <name type="common">Sea lamprey</name>
    <dbReference type="NCBI Taxonomy" id="7757"/>
    <lineage>
        <taxon>Eukaryota</taxon>
        <taxon>Metazoa</taxon>
        <taxon>Chordata</taxon>
        <taxon>Craniata</taxon>
        <taxon>Vertebrata</taxon>
        <taxon>Cyclostomata</taxon>
        <taxon>Hyperoartia</taxon>
        <taxon>Petromyzontiformes</taxon>
        <taxon>Petromyzontidae</taxon>
        <taxon>Petromyzon</taxon>
    </lineage>
</organism>
<evidence type="ECO:0000256" key="7">
    <source>
        <dbReference type="ARBA" id="ARBA00023015"/>
    </source>
</evidence>
<feature type="region of interest" description="Disordered" evidence="13">
    <location>
        <begin position="382"/>
        <end position="411"/>
    </location>
</feature>
<comment type="subcellular location">
    <subcellularLocation>
        <location evidence="2">Cytoplasm</location>
    </subcellularLocation>
    <subcellularLocation>
        <location evidence="1 12">Nucleus</location>
    </subcellularLocation>
</comment>
<dbReference type="RefSeq" id="XP_032832557.1">
    <property type="nucleotide sequence ID" value="XM_032976666.1"/>
</dbReference>
<dbReference type="Proteomes" id="UP001318040">
    <property type="component" value="Chromosome 60"/>
</dbReference>
<dbReference type="GO" id="GO:0000978">
    <property type="term" value="F:RNA polymerase II cis-regulatory region sequence-specific DNA binding"/>
    <property type="evidence" value="ECO:0007669"/>
    <property type="project" value="TreeGrafter"/>
</dbReference>
<dbReference type="PANTHER" id="PTHR45767:SF2">
    <property type="entry name" value="FORKHEAD BOX PROTEIN O"/>
    <property type="match status" value="1"/>
</dbReference>
<reference evidence="16" key="1">
    <citation type="submission" date="2025-08" db="UniProtKB">
        <authorList>
            <consortium name="RefSeq"/>
        </authorList>
    </citation>
    <scope>IDENTIFICATION</scope>
    <source>
        <tissue evidence="16">Sperm</tissue>
    </source>
</reference>
<dbReference type="AlphaFoldDB" id="A0AAJ7UAA8"/>
<gene>
    <name evidence="16" type="primary">LOC116955534</name>
</gene>
<evidence type="ECO:0000256" key="4">
    <source>
        <dbReference type="ARBA" id="ARBA00022490"/>
    </source>
</evidence>
<evidence type="ECO:0000259" key="14">
    <source>
        <dbReference type="PROSITE" id="PS50039"/>
    </source>
</evidence>
<evidence type="ECO:0000256" key="10">
    <source>
        <dbReference type="ARBA" id="ARBA00023242"/>
    </source>
</evidence>
<evidence type="ECO:0000256" key="2">
    <source>
        <dbReference type="ARBA" id="ARBA00004496"/>
    </source>
</evidence>
<feature type="DNA-binding region" description="Fork-head" evidence="12">
    <location>
        <begin position="86"/>
        <end position="180"/>
    </location>
</feature>
<keyword evidence="8 12" id="KW-0238">DNA-binding</keyword>
<feature type="compositionally biased region" description="Acidic residues" evidence="13">
    <location>
        <begin position="1"/>
        <end position="12"/>
    </location>
</feature>
<dbReference type="PANTHER" id="PTHR45767">
    <property type="entry name" value="FORKHEAD BOX PROTEIN O"/>
    <property type="match status" value="1"/>
</dbReference>
<dbReference type="InterPro" id="IPR001766">
    <property type="entry name" value="Fork_head_dom"/>
</dbReference>
<feature type="compositionally biased region" description="Basic residues" evidence="13">
    <location>
        <begin position="587"/>
        <end position="600"/>
    </location>
</feature>
<dbReference type="InterPro" id="IPR030456">
    <property type="entry name" value="TF_fork_head_CS_2"/>
</dbReference>
<evidence type="ECO:0000313" key="15">
    <source>
        <dbReference type="Proteomes" id="UP001318040"/>
    </source>
</evidence>
<feature type="compositionally biased region" description="Gly residues" evidence="13">
    <location>
        <begin position="234"/>
        <end position="244"/>
    </location>
</feature>
<keyword evidence="7" id="KW-0805">Transcription regulation</keyword>
<keyword evidence="3" id="KW-0217">Developmental protein</keyword>
<keyword evidence="10 12" id="KW-0539">Nucleus</keyword>
<dbReference type="InterPro" id="IPR032067">
    <property type="entry name" value="FOXO-TAD"/>
</dbReference>
<dbReference type="PROSITE" id="PS50039">
    <property type="entry name" value="FORK_HEAD_3"/>
    <property type="match status" value="1"/>
</dbReference>
<feature type="compositionally biased region" description="Basic and acidic residues" evidence="13">
    <location>
        <begin position="26"/>
        <end position="37"/>
    </location>
</feature>
<keyword evidence="6" id="KW-0341">Growth regulation</keyword>
<feature type="region of interest" description="Disordered" evidence="13">
    <location>
        <begin position="640"/>
        <end position="660"/>
    </location>
</feature>
<dbReference type="GeneID" id="116955534"/>
<protein>
    <recommendedName>
        <fullName evidence="11">Forkhead box protein O</fullName>
    </recommendedName>
</protein>
<evidence type="ECO:0000256" key="6">
    <source>
        <dbReference type="ARBA" id="ARBA00022604"/>
    </source>
</evidence>
<evidence type="ECO:0000256" key="12">
    <source>
        <dbReference type="PROSITE-ProRule" id="PRU00089"/>
    </source>
</evidence>
<sequence length="751" mass="77813">MAEPPIDIDPEFEPLSRPRSCTWPLRRPDLSIKDGDPGQRGSEGAVEGVDGSEGTEEGIDGASPSSASLPCAGAGLKKGSSRRNAWGNLSYADLITSAIESAPEHRLTLAQIYEWMVRSVPYFSDKGDSNSSAGWKNSIRHNLSLHSKFIRVQNEGTGKSSWWVLNPDGGKGGKSPRRRAVSMETNGSKLARSRARAVAKKKAALGGPAAAAAAAAGNCGGPSAGPPGEPGARSPGGWGGGPSGALGPDDFDAWSDFRSRAGSAASAGSLGGGGGGRLSPIPASQEPEELREEGGPGGAGPPSFVPTLDSMSLHERLQRRFDDELSEELMDELLESLSVDLPPSDHGAGASTDGGGSPRLLADARVAPPTRDLAAASLDAMMQHRQQQQQQRRQAAAATPAGAMASPQPGYAQRQLHAGPARFLAAHHRLGPAPTAGPLAQIAMSAPAPHGCVYAPSPPGSQPPPAPPARPHVMTAQPDAALSAHSFGLMQRSASYTFGFDSAAFLPADPSWCGGGGPGSLQQQQQQQHHALFTQSPPADAGALDGRRLQALSATRPCPGPGYSPACARQDHHSCKQLALPPYHGPHDHHRHHQQQHHHMTALTRGPVFGKPPFQLPGGGGGGVDFSNPTHTIRYRPAFPSAFPEATGPQGPATRPPQRGRLPCGPADRGLSAGLLPQLGEQPCGGAQPRLPSDLDPDMFGGGLECDLDSMIRHELTEGGGLLDVDLDTYVQAAASASRGVAGGAHRWVPG</sequence>
<dbReference type="GO" id="GO:0000981">
    <property type="term" value="F:DNA-binding transcription factor activity, RNA polymerase II-specific"/>
    <property type="evidence" value="ECO:0007669"/>
    <property type="project" value="TreeGrafter"/>
</dbReference>
<feature type="region of interest" description="Disordered" evidence="13">
    <location>
        <begin position="578"/>
        <end position="601"/>
    </location>
</feature>
<feature type="region of interest" description="Disordered" evidence="13">
    <location>
        <begin position="1"/>
        <end position="68"/>
    </location>
</feature>
<evidence type="ECO:0000256" key="13">
    <source>
        <dbReference type="SAM" id="MobiDB-lite"/>
    </source>
</evidence>
<dbReference type="PROSITE" id="PS00658">
    <property type="entry name" value="FORK_HEAD_2"/>
    <property type="match status" value="1"/>
</dbReference>
<evidence type="ECO:0000256" key="8">
    <source>
        <dbReference type="ARBA" id="ARBA00023125"/>
    </source>
</evidence>
<keyword evidence="5" id="KW-0597">Phosphoprotein</keyword>
<dbReference type="Pfam" id="PF16676">
    <property type="entry name" value="FOXO-TAD"/>
    <property type="match status" value="1"/>
</dbReference>
<dbReference type="GO" id="GO:0005737">
    <property type="term" value="C:cytoplasm"/>
    <property type="evidence" value="ECO:0007669"/>
    <property type="project" value="UniProtKB-SubCell"/>
</dbReference>
<dbReference type="InterPro" id="IPR036388">
    <property type="entry name" value="WH-like_DNA-bd_sf"/>
</dbReference>
<evidence type="ECO:0000256" key="1">
    <source>
        <dbReference type="ARBA" id="ARBA00004123"/>
    </source>
</evidence>
<dbReference type="KEGG" id="pmrn:116955534"/>
<feature type="compositionally biased region" description="Low complexity" evidence="13">
    <location>
        <begin position="382"/>
        <end position="405"/>
    </location>
</feature>